<dbReference type="RefSeq" id="WP_223674977.1">
    <property type="nucleotide sequence ID" value="NZ_JAINZW010000002.1"/>
</dbReference>
<keyword evidence="2" id="KW-1185">Reference proteome</keyword>
<dbReference type="Proteomes" id="UP001430954">
    <property type="component" value="Unassembled WGS sequence"/>
</dbReference>
<reference evidence="1 2" key="1">
    <citation type="submission" date="2021-09" db="EMBL/GenBank/DDBJ databases">
        <title>Lysobacter sp. 13A isolated from the river sediment.</title>
        <authorList>
            <person name="Liu H."/>
            <person name="Li S."/>
            <person name="Mao S."/>
        </authorList>
    </citation>
    <scope>NUCLEOTIDE SEQUENCE [LARGE SCALE GENOMIC DNA]</scope>
    <source>
        <strain evidence="1 2">13A</strain>
    </source>
</reference>
<accession>A0ABS7T4I2</accession>
<evidence type="ECO:0000313" key="2">
    <source>
        <dbReference type="Proteomes" id="UP001430954"/>
    </source>
</evidence>
<organism evidence="1 2">
    <name type="scientific">Novilysobacter selenitireducens</name>
    <dbReference type="NCBI Taxonomy" id="2872639"/>
    <lineage>
        <taxon>Bacteria</taxon>
        <taxon>Pseudomonadati</taxon>
        <taxon>Pseudomonadota</taxon>
        <taxon>Gammaproteobacteria</taxon>
        <taxon>Lysobacterales</taxon>
        <taxon>Lysobacteraceae</taxon>
        <taxon>Novilysobacter</taxon>
    </lineage>
</organism>
<sequence>MSADRPGTAYGVDHEALESFIGKWRARWPEWSVAEVFVPPAQHPIALAWAALQQELTDAAWGGSDARPGEAKLAWWAEELIGWSRGMRRHPLGVVLQTRATSWPALAAALPALPASRERPRDPEESGSMLQPLAEAMAAIDAELFGSEGRAGVDHRAAQLVAACLQQARFQQPGDAHVPLSLLAGQADGGGRDRWARHLLAHWPTAGGARPRRLWAALARGRLERGDATRPVPTWRVLWRSWRAARN</sequence>
<comment type="caution">
    <text evidence="1">The sequence shown here is derived from an EMBL/GenBank/DDBJ whole genome shotgun (WGS) entry which is preliminary data.</text>
</comment>
<name>A0ABS7T4I2_9GAMM</name>
<dbReference type="EMBL" id="JAINZW010000002">
    <property type="protein sequence ID" value="MBZ4038768.1"/>
    <property type="molecule type" value="Genomic_DNA"/>
</dbReference>
<evidence type="ECO:0000313" key="1">
    <source>
        <dbReference type="EMBL" id="MBZ4038768.1"/>
    </source>
</evidence>
<protein>
    <submittedName>
        <fullName evidence="1">Phytoene/squalene synthase family protein</fullName>
    </submittedName>
</protein>
<gene>
    <name evidence="1" type="ORF">K6753_04415</name>
</gene>
<proteinExistence type="predicted"/>